<evidence type="ECO:0000313" key="3">
    <source>
        <dbReference type="Proteomes" id="UP000789595"/>
    </source>
</evidence>
<sequence>MPTGDRTNYNDPEHDKKLRELGKGGLTRTPGCAYPSKEQPPLPYVHDENGSEITVGDWVRIEDEVYKVRAVDVSAMKVDIGNYDMELATDCVGVVRSIDELAEDGVIPEGAKRGGKHYHQYERKFYDAQHKPLATHPDYRFSSKVVRSRRDSVRKKDAARKRDARARQKDEDDEVAPRVLDGSGQMAWRKDARLGARKVAAALKTCPCGSGLDSEWCNKCDLPDSGKSWQKFSVATPLYGGTSDDSHKELTGMSREDFAKYLEACMHPAPPDVKAELLGAKRMLFGVPVGSMEREHVCPKSAYVRSLGRRQVIGFEADGTTPNAAARGAYRFCEFQWMYWRQNERKGRGFSDDLRLLYEERLLCCMSQRSLALYKVDRLDPQVKFYSIGTIVSKLKAWGEARAEKLESEVFVPIGAPVNWLAEARVGMAEDDREIKAWRRGRGEDVEDEDEEEAAVNEHDRQRVARERAARGVEIKLTAPHAIDAM</sequence>
<proteinExistence type="predicted"/>
<name>A0A8J2WN11_9STRA</name>
<keyword evidence="3" id="KW-1185">Reference proteome</keyword>
<dbReference type="Proteomes" id="UP000789595">
    <property type="component" value="Unassembled WGS sequence"/>
</dbReference>
<dbReference type="EMBL" id="CAKKNE010000004">
    <property type="protein sequence ID" value="CAH0373710.1"/>
    <property type="molecule type" value="Genomic_DNA"/>
</dbReference>
<evidence type="ECO:0000256" key="1">
    <source>
        <dbReference type="SAM" id="MobiDB-lite"/>
    </source>
</evidence>
<organism evidence="2 3">
    <name type="scientific">Pelagomonas calceolata</name>
    <dbReference type="NCBI Taxonomy" id="35677"/>
    <lineage>
        <taxon>Eukaryota</taxon>
        <taxon>Sar</taxon>
        <taxon>Stramenopiles</taxon>
        <taxon>Ochrophyta</taxon>
        <taxon>Pelagophyceae</taxon>
        <taxon>Pelagomonadales</taxon>
        <taxon>Pelagomonadaceae</taxon>
        <taxon>Pelagomonas</taxon>
    </lineage>
</organism>
<feature type="region of interest" description="Disordered" evidence="1">
    <location>
        <begin position="440"/>
        <end position="465"/>
    </location>
</feature>
<feature type="region of interest" description="Disordered" evidence="1">
    <location>
        <begin position="145"/>
        <end position="177"/>
    </location>
</feature>
<feature type="compositionally biased region" description="Polar residues" evidence="1">
    <location>
        <begin position="1"/>
        <end position="10"/>
    </location>
</feature>
<gene>
    <name evidence="2" type="ORF">PECAL_4P09370</name>
</gene>
<protein>
    <submittedName>
        <fullName evidence="2">Uncharacterized protein</fullName>
    </submittedName>
</protein>
<accession>A0A8J2WN11</accession>
<dbReference type="AlphaFoldDB" id="A0A8J2WN11"/>
<evidence type="ECO:0000313" key="2">
    <source>
        <dbReference type="EMBL" id="CAH0373710.1"/>
    </source>
</evidence>
<feature type="compositionally biased region" description="Basic and acidic residues" evidence="1">
    <location>
        <begin position="456"/>
        <end position="465"/>
    </location>
</feature>
<reference evidence="2" key="1">
    <citation type="submission" date="2021-11" db="EMBL/GenBank/DDBJ databases">
        <authorList>
            <consortium name="Genoscope - CEA"/>
            <person name="William W."/>
        </authorList>
    </citation>
    <scope>NUCLEOTIDE SEQUENCE</scope>
</reference>
<feature type="compositionally biased region" description="Basic and acidic residues" evidence="1">
    <location>
        <begin position="11"/>
        <end position="22"/>
    </location>
</feature>
<feature type="compositionally biased region" description="Acidic residues" evidence="1">
    <location>
        <begin position="445"/>
        <end position="455"/>
    </location>
</feature>
<feature type="region of interest" description="Disordered" evidence="1">
    <location>
        <begin position="1"/>
        <end position="48"/>
    </location>
</feature>
<comment type="caution">
    <text evidence="2">The sequence shown here is derived from an EMBL/GenBank/DDBJ whole genome shotgun (WGS) entry which is preliminary data.</text>
</comment>